<feature type="transmembrane region" description="Helical" evidence="6">
    <location>
        <begin position="487"/>
        <end position="510"/>
    </location>
</feature>
<evidence type="ECO:0000313" key="9">
    <source>
        <dbReference type="Proteomes" id="UP000195570"/>
    </source>
</evidence>
<dbReference type="AlphaFoldDB" id="A0A1G4I9V5"/>
<dbReference type="GO" id="GO:0015179">
    <property type="term" value="F:L-amino acid transmembrane transporter activity"/>
    <property type="evidence" value="ECO:0007669"/>
    <property type="project" value="TreeGrafter"/>
</dbReference>
<comment type="caution">
    <text evidence="8">The sequence shown here is derived from an EMBL/GenBank/DDBJ whole genome shotgun (WGS) entry which is preliminary data.</text>
</comment>
<keyword evidence="3 6" id="KW-1133">Transmembrane helix</keyword>
<evidence type="ECO:0000256" key="1">
    <source>
        <dbReference type="ARBA" id="ARBA00004141"/>
    </source>
</evidence>
<dbReference type="VEuPathDB" id="TriTrypDB:TEOVI_000751100"/>
<dbReference type="InterPro" id="IPR013057">
    <property type="entry name" value="AA_transpt_TM"/>
</dbReference>
<feature type="region of interest" description="Disordered" evidence="5">
    <location>
        <begin position="1"/>
        <end position="109"/>
    </location>
</feature>
<dbReference type="GO" id="GO:0005774">
    <property type="term" value="C:vacuolar membrane"/>
    <property type="evidence" value="ECO:0007669"/>
    <property type="project" value="TreeGrafter"/>
</dbReference>
<feature type="domain" description="Amino acid transporter transmembrane" evidence="7">
    <location>
        <begin position="161"/>
        <end position="511"/>
    </location>
</feature>
<dbReference type="GeneID" id="92381445"/>
<accession>A0A1G4I9V5</accession>
<feature type="transmembrane region" description="Helical" evidence="6">
    <location>
        <begin position="340"/>
        <end position="362"/>
    </location>
</feature>
<organism evidence="8 9">
    <name type="scientific">Trypanosoma equiperdum</name>
    <dbReference type="NCBI Taxonomy" id="5694"/>
    <lineage>
        <taxon>Eukaryota</taxon>
        <taxon>Discoba</taxon>
        <taxon>Euglenozoa</taxon>
        <taxon>Kinetoplastea</taxon>
        <taxon>Metakinetoplastina</taxon>
        <taxon>Trypanosomatida</taxon>
        <taxon>Trypanosomatidae</taxon>
        <taxon>Trypanosoma</taxon>
    </lineage>
</organism>
<evidence type="ECO:0000313" key="8">
    <source>
        <dbReference type="EMBL" id="SCU68980.1"/>
    </source>
</evidence>
<dbReference type="Proteomes" id="UP000195570">
    <property type="component" value="Unassembled WGS sequence"/>
</dbReference>
<comment type="subcellular location">
    <subcellularLocation>
        <location evidence="1">Membrane</location>
        <topology evidence="1">Multi-pass membrane protein</topology>
    </subcellularLocation>
</comment>
<name>A0A1G4I9V5_TRYEQ</name>
<dbReference type="PANTHER" id="PTHR22950">
    <property type="entry name" value="AMINO ACID TRANSPORTER"/>
    <property type="match status" value="1"/>
</dbReference>
<feature type="transmembrane region" description="Helical" evidence="6">
    <location>
        <begin position="275"/>
        <end position="293"/>
    </location>
</feature>
<evidence type="ECO:0000256" key="3">
    <source>
        <dbReference type="ARBA" id="ARBA00022989"/>
    </source>
</evidence>
<feature type="transmembrane region" description="Helical" evidence="6">
    <location>
        <begin position="461"/>
        <end position="481"/>
    </location>
</feature>
<protein>
    <submittedName>
        <fullName evidence="8">Amino acid tansporter, putative</fullName>
    </submittedName>
</protein>
<proteinExistence type="predicted"/>
<dbReference type="EMBL" id="CZPT02001117">
    <property type="protein sequence ID" value="SCU68980.1"/>
    <property type="molecule type" value="Genomic_DNA"/>
</dbReference>
<evidence type="ECO:0000256" key="5">
    <source>
        <dbReference type="SAM" id="MobiDB-lite"/>
    </source>
</evidence>
<feature type="transmembrane region" description="Helical" evidence="6">
    <location>
        <begin position="192"/>
        <end position="213"/>
    </location>
</feature>
<dbReference type="RefSeq" id="XP_067080037.1">
    <property type="nucleotide sequence ID" value="XM_067223936.1"/>
</dbReference>
<evidence type="ECO:0000256" key="6">
    <source>
        <dbReference type="SAM" id="Phobius"/>
    </source>
</evidence>
<feature type="compositionally biased region" description="Polar residues" evidence="5">
    <location>
        <begin position="43"/>
        <end position="63"/>
    </location>
</feature>
<gene>
    <name evidence="8" type="ORF">TEOVI_000751100</name>
</gene>
<feature type="transmembrane region" description="Helical" evidence="6">
    <location>
        <begin position="551"/>
        <end position="570"/>
    </location>
</feature>
<keyword evidence="9" id="KW-1185">Reference proteome</keyword>
<evidence type="ECO:0000256" key="2">
    <source>
        <dbReference type="ARBA" id="ARBA00022692"/>
    </source>
</evidence>
<keyword evidence="2 6" id="KW-0812">Transmembrane</keyword>
<sequence>MTSREGIHPPYEVPVDAIFQPEGEGADISRSGTLISGAASARTVASPSQTQPADSRLSLSPQLKSPKITATPREVSQGERFSGESLDQPLTPGCAKERVGPSSSRGSDLASVGDGFTRFTYGSVQDCDELDRHSLGPQLTDALECSFRSGTFVPSSGQSYTSLGRAAFHIFKGNVGTGVFLLPAYYRDAGYALGGVVVVLMGWLIIDCVLALIRAKQIIGHTGARTYPAVVKYVLGKLWMHFAKFSLLFTQFGFCVVYIQYASSLFAEFFTGHDLYKLFVFISIVVVTFMTFVSHRLGFLAYMSMIAAVFVMVVLAGATAEEVCSLSTTGVAPEVWAIVPTMRIFLFISGHVFSLEGIGVVLPVENSISPEDYPKFEKVVKYVNASIVALYVFFGVLGYLAYGEALESSVVLAMPASTMKVLMQVLLGLSLIFGYPIQFVPAIQLLDRALGIELHREKSMFVMVRVTFNIFVGAIAASIGAETVSLFAGFLGAFTGIHLMVTLPALLAIFTERVENARSSTDVDGVSAELSFCDYMKIFCTFPDNPFDCRWYAYIIFSLFVWVAGIYFTFAPMLSK</sequence>
<feature type="transmembrane region" description="Helical" evidence="6">
    <location>
        <begin position="421"/>
        <end position="440"/>
    </location>
</feature>
<feature type="transmembrane region" description="Helical" evidence="6">
    <location>
        <begin position="382"/>
        <end position="401"/>
    </location>
</feature>
<evidence type="ECO:0000259" key="7">
    <source>
        <dbReference type="Pfam" id="PF01490"/>
    </source>
</evidence>
<dbReference type="PANTHER" id="PTHR22950:SF349">
    <property type="entry name" value="AMINO ACID TRANSPORTER TRANSMEMBRANE DOMAIN-CONTAINING PROTEIN"/>
    <property type="match status" value="1"/>
</dbReference>
<feature type="transmembrane region" description="Helical" evidence="6">
    <location>
        <begin position="242"/>
        <end position="263"/>
    </location>
</feature>
<keyword evidence="4 6" id="KW-0472">Membrane</keyword>
<dbReference type="Pfam" id="PF01490">
    <property type="entry name" value="Aa_trans"/>
    <property type="match status" value="1"/>
</dbReference>
<evidence type="ECO:0000256" key="4">
    <source>
        <dbReference type="ARBA" id="ARBA00023136"/>
    </source>
</evidence>
<reference evidence="8" key="1">
    <citation type="submission" date="2016-09" db="EMBL/GenBank/DDBJ databases">
        <authorList>
            <person name="Hebert L."/>
            <person name="Moumen B."/>
        </authorList>
    </citation>
    <scope>NUCLEOTIDE SEQUENCE [LARGE SCALE GENOMIC DNA]</scope>
    <source>
        <strain evidence="8">OVI</strain>
    </source>
</reference>
<feature type="transmembrane region" description="Helical" evidence="6">
    <location>
        <begin position="300"/>
        <end position="320"/>
    </location>
</feature>